<dbReference type="GO" id="GO:0015074">
    <property type="term" value="P:DNA integration"/>
    <property type="evidence" value="ECO:0007669"/>
    <property type="project" value="InterPro"/>
</dbReference>
<evidence type="ECO:0000259" key="1">
    <source>
        <dbReference type="PROSITE" id="PS50994"/>
    </source>
</evidence>
<dbReference type="InterPro" id="IPR043502">
    <property type="entry name" value="DNA/RNA_pol_sf"/>
</dbReference>
<feature type="domain" description="Integrase catalytic" evidence="1">
    <location>
        <begin position="143"/>
        <end position="218"/>
    </location>
</feature>
<proteinExistence type="predicted"/>
<dbReference type="InterPro" id="IPR036397">
    <property type="entry name" value="RNaseH_sf"/>
</dbReference>
<dbReference type="InterPro" id="IPR001584">
    <property type="entry name" value="Integrase_cat-core"/>
</dbReference>
<dbReference type="SUPFAM" id="SSF53098">
    <property type="entry name" value="Ribonuclease H-like"/>
    <property type="match status" value="2"/>
</dbReference>
<dbReference type="PANTHER" id="PTHR37984">
    <property type="entry name" value="PROTEIN CBG26694"/>
    <property type="match status" value="1"/>
</dbReference>
<accession>A5BUE8</accession>
<sequence>MPGNDPSVAAQKLNILSNMRPMRQKVQSFHSDRQRIIWTKVDKLLAVSFIREVAYLDWLANVVIVPKNGGTWRVCNISEIDNKNLQTFNGMNNGDGASEAPGIRVVLLLLFLTREPIKQSIHLDFSASNNEAEYEAIIIGLELALALATSKWVMDIVGPLATNATQKKLLLVAIDYFSKWVEVETYGSIKDKDITKFVWKNILCRFRIPHVIVTNKGS</sequence>
<dbReference type="SUPFAM" id="SSF56672">
    <property type="entry name" value="DNA/RNA polymerases"/>
    <property type="match status" value="1"/>
</dbReference>
<gene>
    <name evidence="2" type="ORF">VITISV_008574</name>
</gene>
<organism evidence="2">
    <name type="scientific">Vitis vinifera</name>
    <name type="common">Grape</name>
    <dbReference type="NCBI Taxonomy" id="29760"/>
    <lineage>
        <taxon>Eukaryota</taxon>
        <taxon>Viridiplantae</taxon>
        <taxon>Streptophyta</taxon>
        <taxon>Embryophyta</taxon>
        <taxon>Tracheophyta</taxon>
        <taxon>Spermatophyta</taxon>
        <taxon>Magnoliopsida</taxon>
        <taxon>eudicotyledons</taxon>
        <taxon>Gunneridae</taxon>
        <taxon>Pentapetalae</taxon>
        <taxon>rosids</taxon>
        <taxon>Vitales</taxon>
        <taxon>Vitaceae</taxon>
        <taxon>Viteae</taxon>
        <taxon>Vitis</taxon>
    </lineage>
</organism>
<evidence type="ECO:0000313" key="2">
    <source>
        <dbReference type="EMBL" id="CAN75017.1"/>
    </source>
</evidence>
<dbReference type="InterPro" id="IPR012337">
    <property type="entry name" value="RNaseH-like_sf"/>
</dbReference>
<dbReference type="Gene3D" id="3.30.420.10">
    <property type="entry name" value="Ribonuclease H-like superfamily/Ribonuclease H"/>
    <property type="match status" value="1"/>
</dbReference>
<dbReference type="Gene3D" id="3.10.10.10">
    <property type="entry name" value="HIV Type 1 Reverse Transcriptase, subunit A, domain 1"/>
    <property type="match status" value="1"/>
</dbReference>
<dbReference type="PANTHER" id="PTHR37984:SF5">
    <property type="entry name" value="PROTEIN NYNRIN-LIKE"/>
    <property type="match status" value="1"/>
</dbReference>
<name>A5BUE8_VITVI</name>
<protein>
    <recommendedName>
        <fullName evidence="1">Integrase catalytic domain-containing protein</fullName>
    </recommendedName>
</protein>
<reference evidence="2" key="1">
    <citation type="journal article" date="2007" name="PLoS ONE">
        <title>The first genome sequence of an elite grapevine cultivar (Pinot noir Vitis vinifera L.): coping with a highly heterozygous genome.</title>
        <authorList>
            <person name="Velasco R."/>
            <person name="Zharkikh A."/>
            <person name="Troggio M."/>
            <person name="Cartwright D.A."/>
            <person name="Cestaro A."/>
            <person name="Pruss D."/>
            <person name="Pindo M."/>
            <person name="FitzGerald L.M."/>
            <person name="Vezzulli S."/>
            <person name="Reid J."/>
            <person name="Malacarne G."/>
            <person name="Iliev D."/>
            <person name="Coppola G."/>
            <person name="Wardell B."/>
            <person name="Micheletti D."/>
            <person name="Macalma T."/>
            <person name="Facci M."/>
            <person name="Mitchell J.T."/>
            <person name="Perazzolli M."/>
            <person name="Eldredge G."/>
            <person name="Gatto P."/>
            <person name="Oyzerski R."/>
            <person name="Moretto M."/>
            <person name="Gutin N."/>
            <person name="Stefanini M."/>
            <person name="Chen Y."/>
            <person name="Segala C."/>
            <person name="Davenport C."/>
            <person name="Dematte L."/>
            <person name="Mraz A."/>
            <person name="Battilana J."/>
            <person name="Stormo K."/>
            <person name="Costa F."/>
            <person name="Tao Q."/>
            <person name="Si-Ammour A."/>
            <person name="Harkins T."/>
            <person name="Lackey A."/>
            <person name="Perbost C."/>
            <person name="Taillon B."/>
            <person name="Stella A."/>
            <person name="Solovyev V."/>
            <person name="Fawcett J.A."/>
            <person name="Sterck L."/>
            <person name="Vandepoele K."/>
            <person name="Grando S.M."/>
            <person name="Toppo S."/>
            <person name="Moser C."/>
            <person name="Lanchbury J."/>
            <person name="Bogden R."/>
            <person name="Skolnick M."/>
            <person name="Sgaramella V."/>
            <person name="Bhatnagar S.K."/>
            <person name="Fontana P."/>
            <person name="Gutin A."/>
            <person name="Van de Peer Y."/>
            <person name="Salamini F."/>
            <person name="Viola R."/>
        </authorList>
    </citation>
    <scope>NUCLEOTIDE SEQUENCE</scope>
</reference>
<dbReference type="AlphaFoldDB" id="A5BUE8"/>
<dbReference type="GO" id="GO:0003676">
    <property type="term" value="F:nucleic acid binding"/>
    <property type="evidence" value="ECO:0007669"/>
    <property type="project" value="InterPro"/>
</dbReference>
<dbReference type="PROSITE" id="PS50994">
    <property type="entry name" value="INTEGRASE"/>
    <property type="match status" value="1"/>
</dbReference>
<dbReference type="InterPro" id="IPR050951">
    <property type="entry name" value="Retrovirus_Pol_polyprotein"/>
</dbReference>
<dbReference type="EMBL" id="AM471522">
    <property type="protein sequence ID" value="CAN75017.1"/>
    <property type="molecule type" value="Genomic_DNA"/>
</dbReference>